<dbReference type="Gene3D" id="1.20.120.900">
    <property type="entry name" value="Pex19, mPTS binding domain"/>
    <property type="match status" value="1"/>
</dbReference>
<dbReference type="InterPro" id="IPR038322">
    <property type="entry name" value="Pex19_C_sf"/>
</dbReference>
<proteinExistence type="inferred from homology"/>
<gene>
    <name evidence="5" type="ORF">PIBRA_LOCUS8800</name>
</gene>
<feature type="region of interest" description="Disordered" evidence="3">
    <location>
        <begin position="669"/>
        <end position="688"/>
    </location>
</feature>
<evidence type="ECO:0000256" key="4">
    <source>
        <dbReference type="SAM" id="Phobius"/>
    </source>
</evidence>
<reference evidence="5" key="1">
    <citation type="submission" date="2022-05" db="EMBL/GenBank/DDBJ databases">
        <authorList>
            <person name="Okamura Y."/>
        </authorList>
    </citation>
    <scope>NUCLEOTIDE SEQUENCE</scope>
</reference>
<dbReference type="Pfam" id="PF04614">
    <property type="entry name" value="Pex19"/>
    <property type="match status" value="1"/>
</dbReference>
<evidence type="ECO:0000256" key="3">
    <source>
        <dbReference type="SAM" id="MobiDB-lite"/>
    </source>
</evidence>
<keyword evidence="4" id="KW-0472">Membrane</keyword>
<feature type="compositionally biased region" description="Polar residues" evidence="3">
    <location>
        <begin position="37"/>
        <end position="46"/>
    </location>
</feature>
<keyword evidence="4" id="KW-0812">Transmembrane</keyword>
<keyword evidence="6" id="KW-1185">Reference proteome</keyword>
<feature type="compositionally biased region" description="Basic residues" evidence="3">
    <location>
        <begin position="831"/>
        <end position="840"/>
    </location>
</feature>
<evidence type="ECO:0000313" key="6">
    <source>
        <dbReference type="Proteomes" id="UP001152562"/>
    </source>
</evidence>
<protein>
    <recommendedName>
        <fullName evidence="2">Peroxin-19</fullName>
    </recommendedName>
</protein>
<feature type="region of interest" description="Disordered" evidence="3">
    <location>
        <begin position="1"/>
        <end position="46"/>
    </location>
</feature>
<dbReference type="AlphaFoldDB" id="A0A9P0TIZ8"/>
<sequence length="840" mass="94969">MADNKEVDKKDDDRDPELDDLLDSALQDMTKKEPSAEQVSTGESQNMWSEEFIKEAAAQFESNMATILGSFSGVPEDQISQDQIAQTFSKMAEAAAQVLKPQGESNNAPVQGDPAVQNKIDDVSAAISQTLQNLNTNTENLQTPFSDADLANMFAEFNLSEGSQEGNAFIPFMQGMMQSLLSKEVLYPSLKELVDKYPEWLRNNKDTLDPAEYERFTQQEKLMRQVCDELEPEQDSDPEDVKKRRFQVVLELMQKTQDLGQPPTELVGDMAEPPPGFTPAPDANSQCSLIIGLEFYVTLEYVDDSTVDVSGDQCCLVDDGQEDCDELRIVGGCNDYIPHGTPKTLVLIAPILNPYQRKGYCSIFVDTKASDHTNKRDIVLIEFDTTANETNDIKICKNADEDPLNDCKPVDCDSFHNTKKPFYNPKYKRCVEVPRCEDTAIYSPLSNECVEEPISEDDIEYLKQHDGKVRNTKDILIIQNRMNDTSVSHNEAKPPKITPPRNIPADDTIYFKMLVRKCFVGHNTSVIILSVIVVLQCGLIFALLYCIAKSCTCFKEKKVVRKFFNYRQDATVTTPLINTSNMDTEIDDQFLSDSSKVDQKIKCYKACQKETENARASMSDDILSKCLNRRDWKHTRSDTIPEDAENDIKRIENDNKETKVMFEDEIKHAQTSTEKRDTSEKSVEVNRSSETEIRCHNYVSNVPSFNQNISARYVTEQPRRTVSKSTEKGAQAYFSNDSLDEYLSERGMIYLAGENISKYTFTSNSTENKPSTTSISSKTSKNIMQKVLSMMHKKSKVPLSDPGKKELDLQLLHMSKGTVYSSSNDSEYRAYRKKDSRTSL</sequence>
<evidence type="ECO:0000313" key="5">
    <source>
        <dbReference type="EMBL" id="CAH4032415.1"/>
    </source>
</evidence>
<dbReference type="PANTHER" id="PTHR12774:SF2">
    <property type="entry name" value="PEROXISOMAL BIOGENESIS FACTOR 19"/>
    <property type="match status" value="1"/>
</dbReference>
<dbReference type="GO" id="GO:0033328">
    <property type="term" value="F:peroxisome membrane targeting sequence binding"/>
    <property type="evidence" value="ECO:0007669"/>
    <property type="project" value="TreeGrafter"/>
</dbReference>
<feature type="region of interest" description="Disordered" evidence="3">
    <location>
        <begin position="820"/>
        <end position="840"/>
    </location>
</feature>
<dbReference type="PANTHER" id="PTHR12774">
    <property type="entry name" value="PEROXISOMAL BIOGENESIS FACTOR 19"/>
    <property type="match status" value="1"/>
</dbReference>
<feature type="transmembrane region" description="Helical" evidence="4">
    <location>
        <begin position="526"/>
        <end position="548"/>
    </location>
</feature>
<comment type="similarity">
    <text evidence="1">Belongs to the peroxin-19 family.</text>
</comment>
<evidence type="ECO:0000256" key="2">
    <source>
        <dbReference type="ARBA" id="ARBA00029688"/>
    </source>
</evidence>
<dbReference type="GO" id="GO:0045046">
    <property type="term" value="P:protein import into peroxisome membrane"/>
    <property type="evidence" value="ECO:0007669"/>
    <property type="project" value="TreeGrafter"/>
</dbReference>
<organism evidence="5 6">
    <name type="scientific">Pieris brassicae</name>
    <name type="common">White butterfly</name>
    <name type="synonym">Large white butterfly</name>
    <dbReference type="NCBI Taxonomy" id="7116"/>
    <lineage>
        <taxon>Eukaryota</taxon>
        <taxon>Metazoa</taxon>
        <taxon>Ecdysozoa</taxon>
        <taxon>Arthropoda</taxon>
        <taxon>Hexapoda</taxon>
        <taxon>Insecta</taxon>
        <taxon>Pterygota</taxon>
        <taxon>Neoptera</taxon>
        <taxon>Endopterygota</taxon>
        <taxon>Lepidoptera</taxon>
        <taxon>Glossata</taxon>
        <taxon>Ditrysia</taxon>
        <taxon>Papilionoidea</taxon>
        <taxon>Pieridae</taxon>
        <taxon>Pierinae</taxon>
        <taxon>Pieris</taxon>
    </lineage>
</organism>
<dbReference type="InterPro" id="IPR006708">
    <property type="entry name" value="Pex19"/>
</dbReference>
<keyword evidence="4" id="KW-1133">Transmembrane helix</keyword>
<feature type="compositionally biased region" description="Basic and acidic residues" evidence="3">
    <location>
        <begin position="1"/>
        <end position="13"/>
    </location>
</feature>
<dbReference type="GO" id="GO:0005778">
    <property type="term" value="C:peroxisomal membrane"/>
    <property type="evidence" value="ECO:0007669"/>
    <property type="project" value="TreeGrafter"/>
</dbReference>
<evidence type="ECO:0000256" key="1">
    <source>
        <dbReference type="ARBA" id="ARBA00006326"/>
    </source>
</evidence>
<dbReference type="EMBL" id="CALOZG010000028">
    <property type="protein sequence ID" value="CAH4032415.1"/>
    <property type="molecule type" value="Genomic_DNA"/>
</dbReference>
<name>A0A9P0TIZ8_PIEBR</name>
<comment type="caution">
    <text evidence="5">The sequence shown here is derived from an EMBL/GenBank/DDBJ whole genome shotgun (WGS) entry which is preliminary data.</text>
</comment>
<dbReference type="Proteomes" id="UP001152562">
    <property type="component" value="Unassembled WGS sequence"/>
</dbReference>
<accession>A0A9P0TIZ8</accession>